<sequence>MRSNMRFLASLFFRSEIQRAEDSEITDSFWEEVMVFILASSESDALDKAKEIGRSKSGVTYPSERGQITWKFVTVERVVPLENDMCSHADEVFSRFLRSSEAISILEKFD</sequence>
<dbReference type="Proteomes" id="UP000610594">
    <property type="component" value="Unassembled WGS sequence"/>
</dbReference>
<reference evidence="1 2" key="1">
    <citation type="submission" date="2019-10" db="EMBL/GenBank/DDBJ databases">
        <title>Taxonomy of Antarctic Massilia spp.: description of Massilia rubra sp. nov., Massilia aquatica sp. nov., Massilia mucilaginosa sp. nov., Massilia frigida sp. nov. isolated from streams, lakes and regoliths.</title>
        <authorList>
            <person name="Holochova P."/>
            <person name="Sedlacek I."/>
            <person name="Kralova S."/>
            <person name="Maslanova I."/>
            <person name="Busse H.-J."/>
            <person name="Stankova E."/>
            <person name="Vrbovska V."/>
            <person name="Kovarovic V."/>
            <person name="Bartak M."/>
            <person name="Svec P."/>
            <person name="Pantucek R."/>
        </authorList>
    </citation>
    <scope>NUCLEOTIDE SEQUENCE [LARGE SCALE GENOMIC DNA]</scope>
    <source>
        <strain evidence="1 2">CCM 8694</strain>
    </source>
</reference>
<name>A0ABX0N4G6_9BURK</name>
<comment type="caution">
    <text evidence="1">The sequence shown here is derived from an EMBL/GenBank/DDBJ whole genome shotgun (WGS) entry which is preliminary data.</text>
</comment>
<proteinExistence type="predicted"/>
<evidence type="ECO:0000313" key="1">
    <source>
        <dbReference type="EMBL" id="NHZ66920.1"/>
    </source>
</evidence>
<organism evidence="1 2">
    <name type="scientific">Massilia genomosp. 1</name>
    <dbReference type="NCBI Taxonomy" id="2609280"/>
    <lineage>
        <taxon>Bacteria</taxon>
        <taxon>Pseudomonadati</taxon>
        <taxon>Pseudomonadota</taxon>
        <taxon>Betaproteobacteria</taxon>
        <taxon>Burkholderiales</taxon>
        <taxon>Oxalobacteraceae</taxon>
        <taxon>Telluria group</taxon>
        <taxon>Massilia</taxon>
    </lineage>
</organism>
<protein>
    <submittedName>
        <fullName evidence="1">DUF4288 domain-containing protein</fullName>
    </submittedName>
</protein>
<dbReference type="EMBL" id="WHJF01000195">
    <property type="protein sequence ID" value="NHZ66920.1"/>
    <property type="molecule type" value="Genomic_DNA"/>
</dbReference>
<evidence type="ECO:0000313" key="2">
    <source>
        <dbReference type="Proteomes" id="UP000610594"/>
    </source>
</evidence>
<dbReference type="InterPro" id="IPR025630">
    <property type="entry name" value="DUF4288"/>
</dbReference>
<keyword evidence="2" id="KW-1185">Reference proteome</keyword>
<gene>
    <name evidence="1" type="ORF">F1735_32370</name>
</gene>
<accession>A0ABX0N4G6</accession>
<dbReference type="Pfam" id="PF14119">
    <property type="entry name" value="DUF4288"/>
    <property type="match status" value="1"/>
</dbReference>